<evidence type="ECO:0000256" key="3">
    <source>
        <dbReference type="ARBA" id="ARBA00023004"/>
    </source>
</evidence>
<keyword evidence="1" id="KW-0001">2Fe-2S</keyword>
<dbReference type="Gene3D" id="2.102.10.10">
    <property type="entry name" value="Rieske [2Fe-2S] iron-sulphur domain"/>
    <property type="match status" value="1"/>
</dbReference>
<dbReference type="Pfam" id="PF13483">
    <property type="entry name" value="Lactamase_B_3"/>
    <property type="match status" value="1"/>
</dbReference>
<dbReference type="AlphaFoldDB" id="A0A1H1W5N7"/>
<protein>
    <submittedName>
        <fullName evidence="6">UDP-MurNAc hydroxylase</fullName>
    </submittedName>
</protein>
<dbReference type="InterPro" id="IPR050114">
    <property type="entry name" value="UPF0173_UPF0282_UlaG_hydrolase"/>
</dbReference>
<dbReference type="GO" id="GO:0016705">
    <property type="term" value="F:oxidoreductase activity, acting on paired donors, with incorporation or reduction of molecular oxygen"/>
    <property type="evidence" value="ECO:0007669"/>
    <property type="project" value="UniProtKB-ARBA"/>
</dbReference>
<accession>A0A1H1W5N7</accession>
<evidence type="ECO:0000256" key="1">
    <source>
        <dbReference type="ARBA" id="ARBA00022714"/>
    </source>
</evidence>
<dbReference type="InterPro" id="IPR036922">
    <property type="entry name" value="Rieske_2Fe-2S_sf"/>
</dbReference>
<evidence type="ECO:0000256" key="2">
    <source>
        <dbReference type="ARBA" id="ARBA00022723"/>
    </source>
</evidence>
<dbReference type="RefSeq" id="WP_092655452.1">
    <property type="nucleotide sequence ID" value="NZ_LT629732.1"/>
</dbReference>
<dbReference type="GO" id="GO:0004497">
    <property type="term" value="F:monooxygenase activity"/>
    <property type="evidence" value="ECO:0007669"/>
    <property type="project" value="UniProtKB-ARBA"/>
</dbReference>
<dbReference type="InterPro" id="IPR036866">
    <property type="entry name" value="RibonucZ/Hydroxyglut_hydro"/>
</dbReference>
<keyword evidence="3" id="KW-0408">Iron</keyword>
<dbReference type="GO" id="GO:0046872">
    <property type="term" value="F:metal ion binding"/>
    <property type="evidence" value="ECO:0007669"/>
    <property type="project" value="UniProtKB-KW"/>
</dbReference>
<dbReference type="InterPro" id="IPR057330">
    <property type="entry name" value="SCP2_Rv3818"/>
</dbReference>
<evidence type="ECO:0000256" key="4">
    <source>
        <dbReference type="ARBA" id="ARBA00023014"/>
    </source>
</evidence>
<dbReference type="Pfam" id="PF25451">
    <property type="entry name" value="SCP2_Rv3818"/>
    <property type="match status" value="1"/>
</dbReference>
<dbReference type="EMBL" id="LT629732">
    <property type="protein sequence ID" value="SDS91961.1"/>
    <property type="molecule type" value="Genomic_DNA"/>
</dbReference>
<dbReference type="SUPFAM" id="SSF56281">
    <property type="entry name" value="Metallo-hydrolase/oxidoreductase"/>
    <property type="match status" value="1"/>
</dbReference>
<feature type="domain" description="Rieske" evidence="5">
    <location>
        <begin position="456"/>
        <end position="516"/>
    </location>
</feature>
<dbReference type="PANTHER" id="PTHR43546">
    <property type="entry name" value="UPF0173 METAL-DEPENDENT HYDROLASE MJ1163-RELATED"/>
    <property type="match status" value="1"/>
</dbReference>
<name>A0A1H1W5N7_9ACTN</name>
<dbReference type="GO" id="GO:0051537">
    <property type="term" value="F:2 iron, 2 sulfur cluster binding"/>
    <property type="evidence" value="ECO:0007669"/>
    <property type="project" value="UniProtKB-KW"/>
</dbReference>
<evidence type="ECO:0000259" key="5">
    <source>
        <dbReference type="PROSITE" id="PS51296"/>
    </source>
</evidence>
<dbReference type="STRING" id="117157.SAMN04489717_4347"/>
<dbReference type="InterPro" id="IPR017941">
    <property type="entry name" value="Rieske_2Fe-2S"/>
</dbReference>
<sequence>MKVTSIGHAGFYFETAAGTVLCDPWVNPAYFASWFPFPDNSGLDWSVFRNPDYLYVSHLHRDHFDPDHLREGVSHDATVLLPDYRTPDLEDTLRGIGFTRFVTVPSGQPVELDGGLRVMIVALTSPSDGPIGDSALALDDGTARILNQNDAKPGSLEQLRAFGAYDVHFLQFSGANWWPMVYDLSDAAKVAFGTSKRANGLARAFRYVEEVDARYVVPSAGPAAFLDAELMAYNDLDDSPANPFPDHPAFVEFMHQQGRDNAKLMVPGSVMTVTDGRADVVHPAEDAFRPYHEKAKYLRAYAERRRAQIEAEKASWPAPGIDFLPAIKEWFEPLLAMADHICAGVGAMLQLEIGDDTRLVVDFVEREVRPWAGERCRYRFRFAQPMVERLIADHEIDWVNSLFLSMRFSAARVGPYNEFVYTFFKCLSPERMAYAEQWYATQEDELEEIQLGGWLVQRTCPHRQADLGYFGEVEGDTLRCSMHGYEFDLKSGKCLTASDRPIRARRAAADAEPLHDERHEVPED</sequence>
<dbReference type="Proteomes" id="UP000198983">
    <property type="component" value="Chromosome I"/>
</dbReference>
<keyword evidence="4" id="KW-0411">Iron-sulfur</keyword>
<dbReference type="SUPFAM" id="SSF50022">
    <property type="entry name" value="ISP domain"/>
    <property type="match status" value="1"/>
</dbReference>
<dbReference type="OrthoDB" id="9805728at2"/>
<gene>
    <name evidence="6" type="ORF">SAMN04489717_4347</name>
</gene>
<evidence type="ECO:0000313" key="7">
    <source>
        <dbReference type="Proteomes" id="UP000198983"/>
    </source>
</evidence>
<evidence type="ECO:0000313" key="6">
    <source>
        <dbReference type="EMBL" id="SDS91961.1"/>
    </source>
</evidence>
<organism evidence="6 7">
    <name type="scientific">Actinopolymorpha singaporensis</name>
    <dbReference type="NCBI Taxonomy" id="117157"/>
    <lineage>
        <taxon>Bacteria</taxon>
        <taxon>Bacillati</taxon>
        <taxon>Actinomycetota</taxon>
        <taxon>Actinomycetes</taxon>
        <taxon>Propionibacteriales</taxon>
        <taxon>Actinopolymorphaceae</taxon>
        <taxon>Actinopolymorpha</taxon>
    </lineage>
</organism>
<dbReference type="Pfam" id="PF00355">
    <property type="entry name" value="Rieske"/>
    <property type="match status" value="1"/>
</dbReference>
<reference evidence="6 7" key="1">
    <citation type="submission" date="2016-10" db="EMBL/GenBank/DDBJ databases">
        <authorList>
            <person name="de Groot N.N."/>
        </authorList>
    </citation>
    <scope>NUCLEOTIDE SEQUENCE [LARGE SCALE GENOMIC DNA]</scope>
    <source>
        <strain evidence="6 7">DSM 22024</strain>
    </source>
</reference>
<proteinExistence type="predicted"/>
<dbReference type="Gene3D" id="3.60.15.10">
    <property type="entry name" value="Ribonuclease Z/Hydroxyacylglutathione hydrolase-like"/>
    <property type="match status" value="1"/>
</dbReference>
<dbReference type="PROSITE" id="PS51296">
    <property type="entry name" value="RIESKE"/>
    <property type="match status" value="1"/>
</dbReference>
<keyword evidence="2" id="KW-0479">Metal-binding</keyword>
<keyword evidence="7" id="KW-1185">Reference proteome</keyword>